<dbReference type="EMBL" id="NEVL01000001">
    <property type="protein sequence ID" value="OZI40736.1"/>
    <property type="molecule type" value="Genomic_DNA"/>
</dbReference>
<comment type="caution">
    <text evidence="3">The sequence shown here is derived from an EMBL/GenBank/DDBJ whole genome shotgun (WGS) entry which is preliminary data.</text>
</comment>
<accession>A0A261STN0</accession>
<dbReference type="RefSeq" id="WP_094824852.1">
    <property type="nucleotide sequence ID" value="NZ_NEVL01000001.1"/>
</dbReference>
<dbReference type="PANTHER" id="PTHR38032">
    <property type="entry name" value="POLYMERASE-RELATED"/>
    <property type="match status" value="1"/>
</dbReference>
<feature type="coiled-coil region" evidence="1">
    <location>
        <begin position="437"/>
        <end position="464"/>
    </location>
</feature>
<organism evidence="3 4">
    <name type="scientific">Bordetella genomosp. 1</name>
    <dbReference type="NCBI Taxonomy" id="1395607"/>
    <lineage>
        <taxon>Bacteria</taxon>
        <taxon>Pseudomonadati</taxon>
        <taxon>Pseudomonadota</taxon>
        <taxon>Betaproteobacteria</taxon>
        <taxon>Burkholderiales</taxon>
        <taxon>Alcaligenaceae</taxon>
        <taxon>Bordetella</taxon>
    </lineage>
</organism>
<dbReference type="InterPro" id="IPR046866">
    <property type="entry name" value="FapA_N"/>
</dbReference>
<reference evidence="3 4" key="1">
    <citation type="submission" date="2017-05" db="EMBL/GenBank/DDBJ databases">
        <title>Complete and WGS of Bordetella genogroups.</title>
        <authorList>
            <person name="Spilker T."/>
            <person name="LiPuma J."/>
        </authorList>
    </citation>
    <scope>NUCLEOTIDE SEQUENCE [LARGE SCALE GENOMIC DNA]</scope>
    <source>
        <strain evidence="3 4">AU17610</strain>
    </source>
</reference>
<proteinExistence type="predicted"/>
<name>A0A261STN0_9BORD</name>
<dbReference type="Pfam" id="PF20250">
    <property type="entry name" value="FapA_N"/>
    <property type="match status" value="1"/>
</dbReference>
<evidence type="ECO:0000256" key="1">
    <source>
        <dbReference type="SAM" id="Coils"/>
    </source>
</evidence>
<evidence type="ECO:0000313" key="4">
    <source>
        <dbReference type="Proteomes" id="UP000217005"/>
    </source>
</evidence>
<feature type="domain" description="Flagellar Assembly Protein A N-terminal region" evidence="2">
    <location>
        <begin position="84"/>
        <end position="254"/>
    </location>
</feature>
<dbReference type="InterPro" id="IPR046865">
    <property type="entry name" value="FapA_b_solenoid"/>
</dbReference>
<dbReference type="OrthoDB" id="5807941at2"/>
<dbReference type="InterPro" id="IPR005646">
    <property type="entry name" value="FapA"/>
</dbReference>
<protein>
    <recommendedName>
        <fullName evidence="2">Flagellar Assembly Protein A N-terminal region domain-containing protein</fullName>
    </recommendedName>
</protein>
<dbReference type="PANTHER" id="PTHR38032:SF1">
    <property type="entry name" value="RNA-BINDING PROTEIN KHPB N-TERMINAL DOMAIN-CONTAINING PROTEIN"/>
    <property type="match status" value="1"/>
</dbReference>
<sequence length="554" mass="58130">MSVETAFRLELDETTHALSAVFEPLEGDSALSAPTLDMLVQAIEDRGWNADVLDQVAAIGFIERCRSATELVQGKIGEVTNGSFELEISPDRMSVLLVVVPAKGGTAIEESAVLAALIEHGVVYGVHEASIRQALALGTRATAVVAQGTPPTAGTPVRFESLLDALKTRQQEDDENAPIDYRELGNLTLVAPGTPLMRRIPPVQGKPGLNVLGEAVEPVQMPDTPFASNLTGVSLDEEDANLLRAANAGSPMVVPQGVLVNSLVEVDAVDLNTGNINFDGTLRVRGDIVSGMEVRVSGDVVVNGTIEAALVHAGGNVSVNGGIIGLAEIAKDVRPTPGAAPSIRTAQITAGGSVKARFIENALVNADKNIAAEREVRASRVYAGESVTVGPPASQMGVIVGGEAHATKSVSAGTMGSLAGVPTQICVGLHPHAEARRAALEARRAGLTEEKNKLEKLIVFLHNNPAKNVNGMSDRARATHHRVTADLAQVEVEEVALQKDLQPLLTATIIASRRYHSGVHLQIGNKVQEIFEDTIGGKAMLEEGQLVIKAAGTR</sequence>
<dbReference type="Pfam" id="PF03961">
    <property type="entry name" value="FapA"/>
    <property type="match status" value="1"/>
</dbReference>
<dbReference type="Proteomes" id="UP000217005">
    <property type="component" value="Unassembled WGS sequence"/>
</dbReference>
<gene>
    <name evidence="3" type="ORF">CEG14_02965</name>
</gene>
<dbReference type="AlphaFoldDB" id="A0A261STN0"/>
<keyword evidence="1" id="KW-0175">Coiled coil</keyword>
<evidence type="ECO:0000313" key="3">
    <source>
        <dbReference type="EMBL" id="OZI40736.1"/>
    </source>
</evidence>
<evidence type="ECO:0000259" key="2">
    <source>
        <dbReference type="Pfam" id="PF20250"/>
    </source>
</evidence>